<keyword evidence="3" id="KW-1185">Reference proteome</keyword>
<evidence type="ECO:0000313" key="3">
    <source>
        <dbReference type="Proteomes" id="UP000777482"/>
    </source>
</evidence>
<dbReference type="PANTHER" id="PTHR10098">
    <property type="entry name" value="RAPSYN-RELATED"/>
    <property type="match status" value="1"/>
</dbReference>
<proteinExistence type="predicted"/>
<feature type="region of interest" description="Disordered" evidence="1">
    <location>
        <begin position="291"/>
        <end position="341"/>
    </location>
</feature>
<feature type="compositionally biased region" description="Pro residues" evidence="1">
    <location>
        <begin position="291"/>
        <end position="302"/>
    </location>
</feature>
<dbReference type="SUPFAM" id="SSF48452">
    <property type="entry name" value="TPR-like"/>
    <property type="match status" value="2"/>
</dbReference>
<organism evidence="2 3">
    <name type="scientific">Rhodotorula mucilaginosa</name>
    <name type="common">Yeast</name>
    <name type="synonym">Rhodotorula rubra</name>
    <dbReference type="NCBI Taxonomy" id="5537"/>
    <lineage>
        <taxon>Eukaryota</taxon>
        <taxon>Fungi</taxon>
        <taxon>Dikarya</taxon>
        <taxon>Basidiomycota</taxon>
        <taxon>Pucciniomycotina</taxon>
        <taxon>Microbotryomycetes</taxon>
        <taxon>Sporidiobolales</taxon>
        <taxon>Sporidiobolaceae</taxon>
        <taxon>Rhodotorula</taxon>
    </lineage>
</organism>
<feature type="region of interest" description="Disordered" evidence="1">
    <location>
        <begin position="526"/>
        <end position="593"/>
    </location>
</feature>
<gene>
    <name evidence="2" type="ORF">C6P46_001360</name>
</gene>
<accession>A0A9P6VVA8</accession>
<dbReference type="EMBL" id="PUHQ01000136">
    <property type="protein sequence ID" value="KAG0654860.1"/>
    <property type="molecule type" value="Genomic_DNA"/>
</dbReference>
<dbReference type="Proteomes" id="UP000777482">
    <property type="component" value="Unassembled WGS sequence"/>
</dbReference>
<dbReference type="PANTHER" id="PTHR10098:SF108">
    <property type="entry name" value="TETRATRICOPEPTIDE REPEAT PROTEIN 28"/>
    <property type="match status" value="1"/>
</dbReference>
<protein>
    <recommendedName>
        <fullName evidence="4">TPR-like protein</fullName>
    </recommendedName>
</protein>
<dbReference type="Gene3D" id="1.25.40.10">
    <property type="entry name" value="Tetratricopeptide repeat domain"/>
    <property type="match status" value="2"/>
</dbReference>
<feature type="compositionally biased region" description="Low complexity" evidence="1">
    <location>
        <begin position="322"/>
        <end position="334"/>
    </location>
</feature>
<feature type="compositionally biased region" description="Low complexity" evidence="1">
    <location>
        <begin position="60"/>
        <end position="78"/>
    </location>
</feature>
<feature type="compositionally biased region" description="Acidic residues" evidence="1">
    <location>
        <begin position="568"/>
        <end position="581"/>
    </location>
</feature>
<evidence type="ECO:0000256" key="1">
    <source>
        <dbReference type="SAM" id="MobiDB-lite"/>
    </source>
</evidence>
<feature type="region of interest" description="Disordered" evidence="1">
    <location>
        <begin position="23"/>
        <end position="109"/>
    </location>
</feature>
<dbReference type="InterPro" id="IPR011990">
    <property type="entry name" value="TPR-like_helical_dom_sf"/>
</dbReference>
<feature type="compositionally biased region" description="Low complexity" evidence="1">
    <location>
        <begin position="540"/>
        <end position="567"/>
    </location>
</feature>
<evidence type="ECO:0000313" key="2">
    <source>
        <dbReference type="EMBL" id="KAG0654860.1"/>
    </source>
</evidence>
<dbReference type="AlphaFoldDB" id="A0A9P6VVA8"/>
<name>A0A9P6VVA8_RHOMI</name>
<comment type="caution">
    <text evidence="2">The sequence shown here is derived from an EMBL/GenBank/DDBJ whole genome shotgun (WGS) entry which is preliminary data.</text>
</comment>
<evidence type="ECO:0008006" key="4">
    <source>
        <dbReference type="Google" id="ProtNLM"/>
    </source>
</evidence>
<dbReference type="OrthoDB" id="2536083at2759"/>
<reference evidence="2 3" key="1">
    <citation type="submission" date="2020-11" db="EMBL/GenBank/DDBJ databases">
        <title>Kefir isolates.</title>
        <authorList>
            <person name="Marcisauskas S."/>
            <person name="Kim Y."/>
            <person name="Blasche S."/>
        </authorList>
    </citation>
    <scope>NUCLEOTIDE SEQUENCE [LARGE SCALE GENOMIC DNA]</scope>
    <source>
        <strain evidence="2 3">KR</strain>
    </source>
</reference>
<feature type="compositionally biased region" description="Low complexity" evidence="1">
    <location>
        <begin position="90"/>
        <end position="100"/>
    </location>
</feature>
<sequence>MAASVTSSSSGVSVSLSHLCLTPEPPAFLSTRSASPRWIPSRNASPALSVPTSPTPSPPGAISSSLDPSPSPGSGPSSIQWETTTRTRSPKASASPTPSSRTKRSNEDRLKFREAKSLYEAGSQAAKTNLLAAAMHFRQAAAVFGEIQGQEKRTEKCLWQAGMCWAKEGLRAKKAKQRTVAAEAFEQAKTLFHFIGDMGKEAMALYQLGLVTRDIASAADNIKAAAILFAEAGDEAREAMCYAELGHTFGVGDPDTGIYYLKQALILYLKLADVAKEAHALFAIGTLASRLPPPPPLDPPTPTRDLGGSSPKAPQLSAGLNRSVSTSSMGSSSSRTRRSLHPSQTAYNYISQARRLFARLGLAKGQAECAYQLGKLSTRHGPRGELEAAVVLFEEACDKFREAGGAEVDEAWSMYRLALVMLKVRSSTLAIDYLGEARRLFRDAATDERKAEGSCLLRIGEIYAAAGEVEKAKLSIEEGMRLIGNDTSKSRIARRGTICLRRLSATPLVAATKPNGLVSPARVGSVVLSSPTSSPPSPSSEPTSPARSSNTGSTGTNGVGSPLAPVLEEAEEEEDLVEELETPGRRASAGGDAAWWSVMMTTEAAGSEAGTASPA</sequence>